<evidence type="ECO:0000256" key="2">
    <source>
        <dbReference type="ARBA" id="ARBA00023054"/>
    </source>
</evidence>
<dbReference type="Pfam" id="PF25917">
    <property type="entry name" value="BSH_RND"/>
    <property type="match status" value="1"/>
</dbReference>
<dbReference type="OrthoDB" id="9778796at2"/>
<keyword evidence="2" id="KW-0175">Coiled coil</keyword>
<evidence type="ECO:0000313" key="6">
    <source>
        <dbReference type="EMBL" id="TLP64813.1"/>
    </source>
</evidence>
<sequence length="251" mass="26914">MAARQRKWAAILAILVAVAAERAQADRADGELRVQLSPIRQTVLSSEISGKLVELEVKEGDTFKQGQRLAAFDCSVQKAQLSRSQAALAGAQKKLDVARKLDALESISQSEVTQARADLAIAQAESGVGRAMLGRCTLNAPFAGRVSQRMVQRWQHVAEGTELLAIYDDSVYQLELIVPSAWLGWLQAGQTFEVQLDETGQRYQAQVERLGAAIDPVSQSLKVFARMTGDTSALLPGMSGVALLAPPGAGS</sequence>
<dbReference type="PANTHER" id="PTHR30469">
    <property type="entry name" value="MULTIDRUG RESISTANCE PROTEIN MDTA"/>
    <property type="match status" value="1"/>
</dbReference>
<dbReference type="GO" id="GO:0015562">
    <property type="term" value="F:efflux transmembrane transporter activity"/>
    <property type="evidence" value="ECO:0007669"/>
    <property type="project" value="TreeGrafter"/>
</dbReference>
<feature type="domain" description="Multidrug resistance protein MdtA-like barrel-sandwich hybrid" evidence="4">
    <location>
        <begin position="44"/>
        <end position="164"/>
    </location>
</feature>
<dbReference type="Gene3D" id="2.40.50.100">
    <property type="match status" value="1"/>
</dbReference>
<keyword evidence="7" id="KW-1185">Reference proteome</keyword>
<comment type="similarity">
    <text evidence="1">Belongs to the membrane fusion protein (MFP) (TC 8.A.1) family.</text>
</comment>
<dbReference type="GO" id="GO:1990281">
    <property type="term" value="C:efflux pump complex"/>
    <property type="evidence" value="ECO:0007669"/>
    <property type="project" value="TreeGrafter"/>
</dbReference>
<evidence type="ECO:0000256" key="3">
    <source>
        <dbReference type="SAM" id="SignalP"/>
    </source>
</evidence>
<accession>A0A5R8ZGB8</accession>
<dbReference type="InterPro" id="IPR058792">
    <property type="entry name" value="Beta-barrel_RND_2"/>
</dbReference>
<reference evidence="6 7" key="1">
    <citation type="submission" date="2019-05" db="EMBL/GenBank/DDBJ databases">
        <title>Pseudomonas sp. SC006 isolated from lettuce that can produce HBGAs.</title>
        <authorList>
            <person name="Wang D."/>
            <person name="Liao N."/>
            <person name="Liu D."/>
            <person name="Zhang Z."/>
            <person name="Zou S."/>
        </authorList>
    </citation>
    <scope>NUCLEOTIDE SEQUENCE [LARGE SCALE GENOMIC DNA]</scope>
    <source>
        <strain evidence="6 7">SC006</strain>
    </source>
</reference>
<proteinExistence type="inferred from homology"/>
<dbReference type="SUPFAM" id="SSF111369">
    <property type="entry name" value="HlyD-like secretion proteins"/>
    <property type="match status" value="1"/>
</dbReference>
<dbReference type="Gene3D" id="2.40.30.170">
    <property type="match status" value="1"/>
</dbReference>
<comment type="caution">
    <text evidence="6">The sequence shown here is derived from an EMBL/GenBank/DDBJ whole genome shotgun (WGS) entry which is preliminary data.</text>
</comment>
<name>A0A5R8ZGB8_9PSED</name>
<dbReference type="AlphaFoldDB" id="A0A5R8ZGB8"/>
<dbReference type="EMBL" id="VAUO01000001">
    <property type="protein sequence ID" value="TLP64813.1"/>
    <property type="molecule type" value="Genomic_DNA"/>
</dbReference>
<dbReference type="InterPro" id="IPR006143">
    <property type="entry name" value="RND_pump_MFP"/>
</dbReference>
<evidence type="ECO:0000256" key="1">
    <source>
        <dbReference type="ARBA" id="ARBA00009477"/>
    </source>
</evidence>
<organism evidence="6 7">
    <name type="scientific">Pseudomonas mosselii</name>
    <dbReference type="NCBI Taxonomy" id="78327"/>
    <lineage>
        <taxon>Bacteria</taxon>
        <taxon>Pseudomonadati</taxon>
        <taxon>Pseudomonadota</taxon>
        <taxon>Gammaproteobacteria</taxon>
        <taxon>Pseudomonadales</taxon>
        <taxon>Pseudomonadaceae</taxon>
        <taxon>Pseudomonas</taxon>
    </lineage>
</organism>
<evidence type="ECO:0000259" key="5">
    <source>
        <dbReference type="Pfam" id="PF25954"/>
    </source>
</evidence>
<keyword evidence="3" id="KW-0732">Signal</keyword>
<dbReference type="Pfam" id="PF25954">
    <property type="entry name" value="Beta-barrel_RND_2"/>
    <property type="match status" value="1"/>
</dbReference>
<dbReference type="NCBIfam" id="TIGR01730">
    <property type="entry name" value="RND_mfp"/>
    <property type="match status" value="1"/>
</dbReference>
<dbReference type="RefSeq" id="WP_138217452.1">
    <property type="nucleotide sequence ID" value="NZ_VAUO01000001.1"/>
</dbReference>
<evidence type="ECO:0000313" key="7">
    <source>
        <dbReference type="Proteomes" id="UP000309819"/>
    </source>
</evidence>
<feature type="domain" description="CusB-like beta-barrel" evidence="5">
    <location>
        <begin position="175"/>
        <end position="242"/>
    </location>
</feature>
<dbReference type="Proteomes" id="UP000309819">
    <property type="component" value="Unassembled WGS sequence"/>
</dbReference>
<evidence type="ECO:0000259" key="4">
    <source>
        <dbReference type="Pfam" id="PF25917"/>
    </source>
</evidence>
<feature type="chain" id="PRO_5024315826" evidence="3">
    <location>
        <begin position="26"/>
        <end position="251"/>
    </location>
</feature>
<protein>
    <submittedName>
        <fullName evidence="6">Efflux RND transporter periplasmic adaptor subunit</fullName>
    </submittedName>
</protein>
<gene>
    <name evidence="6" type="ORF">FEM01_01140</name>
</gene>
<feature type="signal peptide" evidence="3">
    <location>
        <begin position="1"/>
        <end position="25"/>
    </location>
</feature>
<dbReference type="InterPro" id="IPR058625">
    <property type="entry name" value="MdtA-like_BSH"/>
</dbReference>